<evidence type="ECO:0000256" key="1">
    <source>
        <dbReference type="ARBA" id="ARBA00004251"/>
    </source>
</evidence>
<dbReference type="PANTHER" id="PTHR10035:SF2">
    <property type="entry name" value="T-CELL SURFACE GLYCOPROTEIN CD3 ZETA CHAIN"/>
    <property type="match status" value="1"/>
</dbReference>
<dbReference type="SMART" id="SM00077">
    <property type="entry name" value="ITAM"/>
    <property type="match status" value="1"/>
</dbReference>
<protein>
    <recommendedName>
        <fullName evidence="3">T-cell surface glycoprotein CD3 zeta chain</fullName>
    </recommendedName>
    <alternativeName>
        <fullName evidence="14">T-cell receptor T3 zeta chain</fullName>
    </alternativeName>
</protein>
<evidence type="ECO:0000256" key="9">
    <source>
        <dbReference type="ARBA" id="ARBA00022859"/>
    </source>
</evidence>
<dbReference type="GeneTree" id="ENSGT00940000177133"/>
<dbReference type="InterPro" id="IPR003110">
    <property type="entry name" value="Phos_immunorcpt_sig_ITAM"/>
</dbReference>
<keyword evidence="17" id="KW-1185">Reference proteome</keyword>
<evidence type="ECO:0000256" key="14">
    <source>
        <dbReference type="ARBA" id="ARBA00030941"/>
    </source>
</evidence>
<accession>A0A3B3DSM0</accession>
<dbReference type="PaxDb" id="30732-ENSOMEP00000032434"/>
<evidence type="ECO:0000313" key="17">
    <source>
        <dbReference type="Proteomes" id="UP000261560"/>
    </source>
</evidence>
<evidence type="ECO:0000256" key="7">
    <source>
        <dbReference type="ARBA" id="ARBA00022729"/>
    </source>
</evidence>
<dbReference type="GO" id="GO:0007166">
    <property type="term" value="P:cell surface receptor signaling pathway"/>
    <property type="evidence" value="ECO:0007669"/>
    <property type="project" value="InterPro"/>
</dbReference>
<keyword evidence="11" id="KW-1064">Adaptive immunity</keyword>
<keyword evidence="10" id="KW-1133">Transmembrane helix</keyword>
<evidence type="ECO:0000256" key="3">
    <source>
        <dbReference type="ARBA" id="ARBA00020448"/>
    </source>
</evidence>
<evidence type="ECO:0000256" key="15">
    <source>
        <dbReference type="ARBA" id="ARBA00045360"/>
    </source>
</evidence>
<keyword evidence="9" id="KW-0391">Immunity</keyword>
<evidence type="ECO:0000256" key="5">
    <source>
        <dbReference type="ARBA" id="ARBA00022553"/>
    </source>
</evidence>
<evidence type="ECO:0000256" key="8">
    <source>
        <dbReference type="ARBA" id="ARBA00022737"/>
    </source>
</evidence>
<keyword evidence="8" id="KW-0677">Repeat</keyword>
<comment type="function">
    <text evidence="15">Part of the TCR-CD3 complex present on T-lymphocyte cell surface that plays an essential role in adaptive immune response. When antigen presenting cells (APCs) activate T-cell receptor (TCR), TCR-mediated signals are transmitted across the cell membrane by the CD3 chains CD3D, CD3E, CD3G and CD3Z. All CD3 chains contain immunoreceptor tyrosine-based activation motifs (ITAMs) in their cytoplasmic domain. Upon TCR engagement, these motifs become phosphorylated by Src family protein tyrosine kinases LCK and FYN, resulting in the activation of downstream signaling pathways. CD3Z ITAMs phosphorylation creates multiple docking sites for the protein kinase ZAP70 leading to ZAP70 phosphorylation and its conversion into a catalytically active enzyme. Plays an important role in intrathymic T-cell differentiation. Additionally, participates in the activity-dependent synapse formation of retinal ganglion cells (RGCs) in both the retina and dorsal lateral geniculate nucleus (dLGN).</text>
</comment>
<comment type="similarity">
    <text evidence="2">Belongs to the CD3Z/FCER1G family.</text>
</comment>
<keyword evidence="7" id="KW-0732">Signal</keyword>
<evidence type="ECO:0000256" key="4">
    <source>
        <dbReference type="ARBA" id="ARBA00022475"/>
    </source>
</evidence>
<keyword evidence="13" id="KW-0675">Receptor</keyword>
<evidence type="ECO:0000256" key="11">
    <source>
        <dbReference type="ARBA" id="ARBA00023130"/>
    </source>
</evidence>
<dbReference type="InterPro" id="IPR021663">
    <property type="entry name" value="CD3_zeta/IgE_Fc_rcpt_gamma"/>
</dbReference>
<proteinExistence type="inferred from homology"/>
<evidence type="ECO:0000256" key="12">
    <source>
        <dbReference type="ARBA" id="ARBA00023136"/>
    </source>
</evidence>
<name>A0A3B3DSM0_ORYME</name>
<evidence type="ECO:0000256" key="10">
    <source>
        <dbReference type="ARBA" id="ARBA00022989"/>
    </source>
</evidence>
<dbReference type="Ensembl" id="ENSOMET00000024632.1">
    <property type="protein sequence ID" value="ENSOMEP00000032434.1"/>
    <property type="gene ID" value="ENSOMEG00000017867.1"/>
</dbReference>
<organism evidence="16 17">
    <name type="scientific">Oryzias melastigma</name>
    <name type="common">Marine medaka</name>
    <dbReference type="NCBI Taxonomy" id="30732"/>
    <lineage>
        <taxon>Eukaryota</taxon>
        <taxon>Metazoa</taxon>
        <taxon>Chordata</taxon>
        <taxon>Craniata</taxon>
        <taxon>Vertebrata</taxon>
        <taxon>Euteleostomi</taxon>
        <taxon>Actinopterygii</taxon>
        <taxon>Neopterygii</taxon>
        <taxon>Teleostei</taxon>
        <taxon>Neoteleostei</taxon>
        <taxon>Acanthomorphata</taxon>
        <taxon>Ovalentaria</taxon>
        <taxon>Atherinomorphae</taxon>
        <taxon>Beloniformes</taxon>
        <taxon>Adrianichthyidae</taxon>
        <taxon>Oryziinae</taxon>
        <taxon>Oryzias</taxon>
    </lineage>
</organism>
<dbReference type="Proteomes" id="UP000261560">
    <property type="component" value="Unplaced"/>
</dbReference>
<sequence length="155" mass="17665">VPKKWRNLAISQPQKNGNRIYLIWLEPEVTALSSSSSSSSSVSSFCLLPEATMLTDPRLCYILDGFLGLYGLIITGMFIKEKPLREQDQGEYKEIRKKDVCFAEACETFVLFFLNMLTKCCVLQRPRKNDQVYQDLSAASRDTYDALHMQPLAAR</sequence>
<keyword evidence="6" id="KW-0812">Transmembrane</keyword>
<evidence type="ECO:0000256" key="6">
    <source>
        <dbReference type="ARBA" id="ARBA00022692"/>
    </source>
</evidence>
<evidence type="ECO:0000256" key="2">
    <source>
        <dbReference type="ARBA" id="ARBA00007280"/>
    </source>
</evidence>
<keyword evidence="12" id="KW-0472">Membrane</keyword>
<comment type="subcellular location">
    <subcellularLocation>
        <location evidence="1">Cell membrane</location>
        <topology evidence="1">Single-pass type I membrane protein</topology>
    </subcellularLocation>
</comment>
<dbReference type="GO" id="GO:0002250">
    <property type="term" value="P:adaptive immune response"/>
    <property type="evidence" value="ECO:0007669"/>
    <property type="project" value="UniProtKB-KW"/>
</dbReference>
<dbReference type="AlphaFoldDB" id="A0A3B3DSM0"/>
<reference evidence="16" key="1">
    <citation type="submission" date="2025-08" db="UniProtKB">
        <authorList>
            <consortium name="Ensembl"/>
        </authorList>
    </citation>
    <scope>IDENTIFICATION</scope>
</reference>
<evidence type="ECO:0000256" key="13">
    <source>
        <dbReference type="ARBA" id="ARBA00023170"/>
    </source>
</evidence>
<dbReference type="GO" id="GO:0004888">
    <property type="term" value="F:transmembrane signaling receptor activity"/>
    <property type="evidence" value="ECO:0007669"/>
    <property type="project" value="InterPro"/>
</dbReference>
<keyword evidence="5" id="KW-0597">Phosphoprotein</keyword>
<dbReference type="GO" id="GO:0098797">
    <property type="term" value="C:plasma membrane protein complex"/>
    <property type="evidence" value="ECO:0007669"/>
    <property type="project" value="UniProtKB-ARBA"/>
</dbReference>
<reference evidence="16" key="2">
    <citation type="submission" date="2025-09" db="UniProtKB">
        <authorList>
            <consortium name="Ensembl"/>
        </authorList>
    </citation>
    <scope>IDENTIFICATION</scope>
</reference>
<dbReference type="InterPro" id="IPR024128">
    <property type="entry name" value="T-cell_CD3_zeta"/>
</dbReference>
<dbReference type="STRING" id="30732.ENSOMEP00000032434"/>
<keyword evidence="4" id="KW-1003">Cell membrane</keyword>
<evidence type="ECO:0000313" key="16">
    <source>
        <dbReference type="Ensembl" id="ENSOMEP00000032434.1"/>
    </source>
</evidence>
<dbReference type="Pfam" id="PF11628">
    <property type="entry name" value="TCR_zetazeta"/>
    <property type="match status" value="1"/>
</dbReference>
<dbReference type="PANTHER" id="PTHR10035">
    <property type="entry name" value="T-CELL SURFACE GLYCOPROTEIN CD3 ZETA CHAIN"/>
    <property type="match status" value="1"/>
</dbReference>